<gene>
    <name evidence="5" type="ORF">JKL49_05645</name>
</gene>
<name>A0A974P6H9_9CAUL</name>
<keyword evidence="2" id="KW-0472">Membrane</keyword>
<evidence type="ECO:0000256" key="4">
    <source>
        <dbReference type="SAM" id="MobiDB-lite"/>
    </source>
</evidence>
<dbReference type="SUPFAM" id="SSF56935">
    <property type="entry name" value="Porins"/>
    <property type="match status" value="1"/>
</dbReference>
<comment type="subcellular location">
    <subcellularLocation>
        <location evidence="1">Cell outer membrane</location>
    </subcellularLocation>
</comment>
<dbReference type="Gene3D" id="2.40.170.20">
    <property type="entry name" value="TonB-dependent receptor, beta-barrel domain"/>
    <property type="match status" value="1"/>
</dbReference>
<keyword evidence="3" id="KW-0998">Cell outer membrane</keyword>
<accession>A0A974P6H9</accession>
<organism evidence="5">
    <name type="scientific">Phenylobacterium glaciei</name>
    <dbReference type="NCBI Taxonomy" id="2803784"/>
    <lineage>
        <taxon>Bacteria</taxon>
        <taxon>Pseudomonadati</taxon>
        <taxon>Pseudomonadota</taxon>
        <taxon>Alphaproteobacteria</taxon>
        <taxon>Caulobacterales</taxon>
        <taxon>Caulobacteraceae</taxon>
        <taxon>Phenylobacterium</taxon>
    </lineage>
</organism>
<protein>
    <submittedName>
        <fullName evidence="5">TonB-dependent receptor</fullName>
    </submittedName>
</protein>
<proteinExistence type="predicted"/>
<dbReference type="EMBL" id="CP068570">
    <property type="protein sequence ID" value="QQZ51912.1"/>
    <property type="molecule type" value="Genomic_DNA"/>
</dbReference>
<keyword evidence="5" id="KW-0675">Receptor</keyword>
<dbReference type="InterPro" id="IPR036942">
    <property type="entry name" value="Beta-barrel_TonB_sf"/>
</dbReference>
<reference evidence="5" key="1">
    <citation type="submission" date="2021-01" db="EMBL/GenBank/DDBJ databases">
        <title>Genome sequence of Phenylobacterium sp. 20VBR1 isolated from a valley glaceir, Ny-Alesund, Svalbard.</title>
        <authorList>
            <person name="Thomas F.A."/>
            <person name="Krishnan K.P."/>
            <person name="Sinha R.K."/>
        </authorList>
    </citation>
    <scope>NUCLEOTIDE SEQUENCE</scope>
    <source>
        <strain evidence="5">20VBR1</strain>
    </source>
</reference>
<dbReference type="GO" id="GO:0009279">
    <property type="term" value="C:cell outer membrane"/>
    <property type="evidence" value="ECO:0007669"/>
    <property type="project" value="UniProtKB-SubCell"/>
</dbReference>
<evidence type="ECO:0000313" key="5">
    <source>
        <dbReference type="EMBL" id="QQZ51912.1"/>
    </source>
</evidence>
<evidence type="ECO:0000256" key="2">
    <source>
        <dbReference type="ARBA" id="ARBA00023136"/>
    </source>
</evidence>
<dbReference type="PANTHER" id="PTHR47234">
    <property type="match status" value="1"/>
</dbReference>
<dbReference type="PANTHER" id="PTHR47234:SF2">
    <property type="entry name" value="TONB-DEPENDENT RECEPTOR"/>
    <property type="match status" value="1"/>
</dbReference>
<feature type="region of interest" description="Disordered" evidence="4">
    <location>
        <begin position="18"/>
        <end position="39"/>
    </location>
</feature>
<dbReference type="AlphaFoldDB" id="A0A974P6H9"/>
<evidence type="ECO:0000256" key="3">
    <source>
        <dbReference type="ARBA" id="ARBA00023237"/>
    </source>
</evidence>
<evidence type="ECO:0000256" key="1">
    <source>
        <dbReference type="ARBA" id="ARBA00004442"/>
    </source>
</evidence>
<sequence length="195" mass="21826">MLGRPWVGSLLPHPVHQRWQGEDRRHRLPGQPGGRRTVGGDLTTGFDGTYLLSYDDESYSIEGYKVADGVSKRAGTYRASIFTGYNRLRANAYMNWAMGGQNLRLQVRHVSSTTQIEPNSINIAAAVKSTTKIAEYWQTDLTYRAELPWDTALTLSVMNLLDKDPPFAIGTQYNYDPGSGNPLGRVWSVGVKKRF</sequence>